<dbReference type="PANTHER" id="PTHR32387">
    <property type="entry name" value="WU:FJ29H11"/>
    <property type="match status" value="1"/>
</dbReference>
<accession>A0A558R5I0</accession>
<sequence length="1706" mass="189477">MPVDHEGATPPPDAAERAPRAHVERIASRKIKGFLGTIDGSGEYYDSIHKQNQSLSQHIIADYHGRFLIELIQNGHDAHDRERRDGEIAVLFASDEGESGTLYVANRGKPFERRNVDALCEMGLSSKPPGEAVGNKGLGFRSVRHISDAPQVYSRSVEAGQGAVFDGYCFTFARGAELDPLLPDKTTRALARSDLPAFYIPQWIEAVPPAVADFAARGFSTVIRLPLRNDAALDVVRGEMLGLEKADAPMLLFLRRIGWLEARITGERLKDHAFDLELTRDEAPLVGEDGPTLVDLGDNGRFWVARAVIPQDDMQAAVEEGLESGALPQSWKGWKGAGEVAVAIPVGEERTDFNPRLYAFLPMGRGATSPFRGHLHGSFFPSSNRMSLDPTVRVNALVLDHAVKLSSATAQWMTERAAAGEDRSGISSVTAARVAIDLLMWKTPASLLEVEASDRDKTSVAVDLGAVMATEIARRWSVRSIGEAPIVPCLAVWTGDRLAIPEFGPIIWTAPAAARRLTVNHKSFTIEIVARYGATAGVAPFWPGLGVRRTEQLAEFLRRHVGATHKDRLLSAERAMIAEALAIAYSNQRRPDWDRWKAFYRDLPEFMGGEATALAGRKILICQDGSLRPTRAPAGTGQISTEEQPRKQRRRARETSVFIPPRRGDNEESIGEEFYPPAPVREFFAFLSDALPWYSELAAARQFLEKDLATPFESEALLTRIAQIVEKDTAKKVRTAGLRWAFAIWRRSVAIKRPVALSPSYRLFVPTLTGEFIRATDAIFSSSWPDRTLGYDLQQFLEIAPTDSKDLDDVRARRLAQPASAAFGKNLIKEWTEFLEGLGVQRGLQPRTIEHPNYIPAGRVLNFAFLAEVDLPASFGPLLRTDIGTRPGLALSLPTSTDYDVGALWWLPGQADIDRFTDDALDLYAKLIVEWIGTSETRHFRMTVKHRHNHNADNRDWPTPLAAFLRSAAWIPCEEQGEEGPRRRRCTGRDVWLAGGTDRYPPFLRRPSFKLARAFDRAPTGAMDVLRARAEIRTFNARDSLLAQIEFLTEQYADGCVRRFHERELMNIYARCWVRLADQHAANEATATSANPPPRLLARRKAQLGTVRVRGQEPEPVYIRDGVDPIAASLVEVIGDPLIDIRATDPSRLGNLMHKLYGGAIRRTSELAYAIHVDGAPFEQLSIGARLVNRCPWLRPMLAVALEALESVDLNRLPSDRSGIIQALDRIELQQATSVRFFLEGSDVTPPTSRPAYQFSRADEQPVVIIIATGDLSWQQIEAALPAIGDAIRQPAAVPHLKLLARQLSMDFASVDDRPAGQDDLVRLCRTLELGEQATDAARDALGERIERLLPWYRAIVWHFGGELAHERWLENELAASEDRATLIELLGTILPDSSANPDEIVEAAKMSLSIPELRAKLDLEFGAFNASLVATGTLPDVDPDAQKAQLAFFVDDRSMAINDALRNMVAPTLFGFEPDPRYQASRKALESLQPDPDWLQRYERIPEDLMFVRLADWLAEIGAPPMGSNPEGLDELVSVRVANAAMLRKVVKVGQPLVRAWGVQRSKYVPDLWKDAGQAEVALRQMLDETGAFDCRGWSEADLLTWFGRLGVWPAEMPKSIDRTELDVAETEVEAQAVRAREDREKRDRDARSVQVNGQRRDPQTLDWLALSEELSTGLTKKLLSRPIGTFADLAPADQSRRRRGAPGT</sequence>
<dbReference type="RefSeq" id="WP_145150448.1">
    <property type="nucleotide sequence ID" value="NZ_VNIM01000030.1"/>
</dbReference>
<proteinExistence type="predicted"/>
<dbReference type="GO" id="GO:0016301">
    <property type="term" value="F:kinase activity"/>
    <property type="evidence" value="ECO:0007669"/>
    <property type="project" value="UniProtKB-KW"/>
</dbReference>
<feature type="region of interest" description="Disordered" evidence="1">
    <location>
        <begin position="1634"/>
        <end position="1657"/>
    </location>
</feature>
<feature type="compositionally biased region" description="Basic and acidic residues" evidence="1">
    <location>
        <begin position="1636"/>
        <end position="1649"/>
    </location>
</feature>
<evidence type="ECO:0000256" key="1">
    <source>
        <dbReference type="SAM" id="MobiDB-lite"/>
    </source>
</evidence>
<dbReference type="PANTHER" id="PTHR32387:SF0">
    <property type="entry name" value="PROTEIN NO VEIN"/>
    <property type="match status" value="1"/>
</dbReference>
<dbReference type="NCBIfam" id="NF047352">
    <property type="entry name" value="P_loop_sacsin"/>
    <property type="match status" value="1"/>
</dbReference>
<dbReference type="EMBL" id="VNIM01000030">
    <property type="protein sequence ID" value="TVV74641.1"/>
    <property type="molecule type" value="Genomic_DNA"/>
</dbReference>
<reference evidence="2 3" key="1">
    <citation type="submission" date="2019-07" db="EMBL/GenBank/DDBJ databases">
        <title>Sphingomonas solaris sp. nov., isolated from a solar panel from Boston, Massachusetts.</title>
        <authorList>
            <person name="Tanner K."/>
            <person name="Pascual J."/>
            <person name="Mancuso C."/>
            <person name="Pereto J."/>
            <person name="Khalil A."/>
            <person name="Vilanova C."/>
        </authorList>
    </citation>
    <scope>NUCLEOTIDE SEQUENCE [LARGE SCALE GENOMIC DNA]</scope>
    <source>
        <strain evidence="2 3">R4DWN</strain>
    </source>
</reference>
<comment type="caution">
    <text evidence="2">The sequence shown here is derived from an EMBL/GenBank/DDBJ whole genome shotgun (WGS) entry which is preliminary data.</text>
</comment>
<gene>
    <name evidence="2" type="ORF">FOY91_09305</name>
</gene>
<evidence type="ECO:0000313" key="2">
    <source>
        <dbReference type="EMBL" id="TVV74641.1"/>
    </source>
</evidence>
<keyword evidence="2" id="KW-0808">Transferase</keyword>
<organism evidence="2 3">
    <name type="scientific">Alterirhizorhabdus solaris</name>
    <dbReference type="NCBI Taxonomy" id="2529389"/>
    <lineage>
        <taxon>Bacteria</taxon>
        <taxon>Pseudomonadati</taxon>
        <taxon>Pseudomonadota</taxon>
        <taxon>Alphaproteobacteria</taxon>
        <taxon>Sphingomonadales</taxon>
        <taxon>Rhizorhabdaceae</taxon>
        <taxon>Alterirhizorhabdus</taxon>
    </lineage>
</organism>
<evidence type="ECO:0000313" key="3">
    <source>
        <dbReference type="Proteomes" id="UP000318681"/>
    </source>
</evidence>
<feature type="region of interest" description="Disordered" evidence="1">
    <location>
        <begin position="629"/>
        <end position="654"/>
    </location>
</feature>
<protein>
    <submittedName>
        <fullName evidence="2">Sensor histidine kinase</fullName>
    </submittedName>
</protein>
<dbReference type="InterPro" id="IPR052957">
    <property type="entry name" value="Auxin_embryo_med"/>
</dbReference>
<dbReference type="Proteomes" id="UP000318681">
    <property type="component" value="Unassembled WGS sequence"/>
</dbReference>
<dbReference type="SUPFAM" id="SSF55874">
    <property type="entry name" value="ATPase domain of HSP90 chaperone/DNA topoisomerase II/histidine kinase"/>
    <property type="match status" value="1"/>
</dbReference>
<dbReference type="Gene3D" id="3.30.565.10">
    <property type="entry name" value="Histidine kinase-like ATPase, C-terminal domain"/>
    <property type="match status" value="1"/>
</dbReference>
<dbReference type="OrthoDB" id="9776021at2"/>
<keyword evidence="3" id="KW-1185">Reference proteome</keyword>
<name>A0A558R5I0_9SPHN</name>
<keyword evidence="2" id="KW-0418">Kinase</keyword>
<feature type="region of interest" description="Disordered" evidence="1">
    <location>
        <begin position="1"/>
        <end position="21"/>
    </location>
</feature>
<dbReference type="InterPro" id="IPR036890">
    <property type="entry name" value="HATPase_C_sf"/>
</dbReference>
<feature type="non-terminal residue" evidence="2">
    <location>
        <position position="1706"/>
    </location>
</feature>